<dbReference type="SMART" id="SM00823">
    <property type="entry name" value="PKS_PP"/>
    <property type="match status" value="2"/>
</dbReference>
<sequence length="2349" mass="250220">MTCEDSTANAVTASALPPGAFELSPAQAGLWHAQQLLPSVPLCVAHVLDIDAELDVALLQRCALVAGHELESPFLTFLRHDGRVVQRVDHSLQRTIQIDDFTDRPDPTAAAREWIDADLRAPIDLLVDEPGCSHLIRVGRHRYWWYSRAHHVGIDGIGAMILLRRTDELYSAACTGIDARPSGALALPDIVDRECAYRRSARAERDRTYWQECLTGLRTVPSLSGRVAPPCAVPLAARGVLPPDSVAALAAAAGRFDVQTPVLIVATALAYLARMTGARDVVVSLPVAARTTAALRRSAGMVANTVPLRAHIGSDTTVGDLVRQVRLAVTGALRHQHYRLEDIRRDLGPAVGGRGALGPVINLMLGDESLRFGGEPVSVKVLPAGGVEDVALHVYRFGAHAPLGIDLSGNPALYTDAVVTDHHARLLTLLNAVVAAEPDTLVCALPLLTPTDEANLLDRAIEHDETSSAAVLPDILAEGAAHARATAVEEDGVRCSYAELDARSSQWARELIAAGAGPETVVAVLIDRSLASVLAFWAVAKTGATWMPIDPATPDERVARMLADARPVAGLTVGDDAGRRSGGLRWLVVDDPETRTRVSARPASPVLDSERTRPLHSAHPAYLIYTSGTTGSPKGVPVTHRGLANLTRYVVAHYRVRPSSRVLLAHAPGFDAALLELLAAFGAGATMVVCPPGVIGGSALTRLLSDRRITHYLSTPAVLATLDPAALPELETVVTGAEACPRTIAAAWSARHRLINSYGPTETTVIATQTEPLGVEGPITIGTPAAGAEVVVLDRRLRRQPREASGELYVSGPGIARGYHRSPALTAIHFVADPYGPAGSRMYRTGDLARRRLDGAFDYLGRGDSQISLRGIRVEPHEIESALADDPQVARAAVAIHPGPSGDVLVAYLVPAGAELAADSVLSRVRRVLPQPLVPTTAIVLPELPRTANGKLDRAALPAPALTPARHRAPQTPTEEVVASTVAQLLGIARAGLDDDFFALGGHSLAATQLASRLSESTGAVIGVRDVFEHPTVAALARRIDEGSEGSALVQLTRRDDPRPGRIPLAPAQRRLWIANQLDPDSPAYNMPFAVRLDGPLDTGALTDALRDVLERHEPLRTVFPADAHGPTQRVLPVDEIQLDLSAQPIEPEALDARLEALASAGFHADVEPCFRVGLLRSAPSAHVLVLVLHHLVADGWSMGPLARDLCAAYAARSAGNPPGWSPLPVTYADYALWHTDVLGDTANPDSSGAEQIRGWQQRLADLTPERVPVSRPGAIRRTARGDHITVPVDPVSCQRLCRIAHAVGATDFMAYQALTAVWLQRLSGGGDTVVATPTSGRGDRRLDALVGMFVNTILLRAQVNPSDSFRRILSRVRDFDVAAFAQSDVPYEQVVAAIGASDVPPAQTMLIVETAVGEHPTLPGLRLTEVPLELSVARFDLDVTLTQRRDSAGTLIGVDARFGYATDLFSRRTAEAYARVFSTLATTLAEDPDTELSHLAPAAPPVTPPDPPPPVRTLPELLAAGAHRNPDGLAIRDGDRALSYRALESRAARLARELIELGVGPEQIAAIAIPRSLESVLAWWAVTMTGAATLMIDPGQPRGRIATVMGDARPVSGVTFARHAAVLPQPVGGWVVLDDPETSARIAVRSSGVVTDAERTVPLHADHPAYVTFTSGTTGRPKGVTVTHRGLAALTAHLIDRYRVGAEARIAHAHAPVFDASLLELFAGFSCGATLIVVPPGMVGGAELTRLLARERVTHYLSSPVVLSSLDAGQLTDLRTVVTGGEPVDTRMITRWAHPRRRLINSYGPTEATVVSTQTDPLTPGGPVSIGAPIPGVSVLPLDRWLALRPPDVPGELYLAGPSLARGYHGDAAATAARFVANPYGPPGSRMYRTGDLVCRWQDGRLEYHGRVDNQINLRGHRIEPGEIESLLADHPQVSRAAVAVYHQGLPDARMVAYLVPENGAVDTDDVLARVRELLPSHLVPANACVVSALPTNQAGKLDRAALPAPAPASARRPAAGDSEKLVVRTVTELLGVDDVAANDNLFALGLHSLTAAELAGRLRARTATPITVRDIYTHSTPETLAALLDRGVAAPDATDPDAALRTVLPIRATGTQPALWCIHSAIGLSWSFAGLTAHLDPETPIYGLQLPHIADPAAEFDSIEQLADHYLTEIRAHQPRGPYSVLGWSVGGSIAHAIAVRLRAEGQPVALLAMLDSAVLTDEAFADDAADAARIRRLLNRFALPAESLDDRHRARLCRAGVRAIEMARRYSPARFPGDLLYFGAARGSDADLGVNSWRPFIEGTITTLRVPADHDEMTSAAALEFIGPRLRMHMPRHAHRPDGLDPGEAP</sequence>
<dbReference type="InterPro" id="IPR020802">
    <property type="entry name" value="TesA-like"/>
</dbReference>
<evidence type="ECO:0000313" key="6">
    <source>
        <dbReference type="Proteomes" id="UP000255082"/>
    </source>
</evidence>
<dbReference type="PANTHER" id="PTHR45527:SF1">
    <property type="entry name" value="FATTY ACID SYNTHASE"/>
    <property type="match status" value="1"/>
</dbReference>
<dbReference type="InterPro" id="IPR042099">
    <property type="entry name" value="ANL_N_sf"/>
</dbReference>
<dbReference type="NCBIfam" id="TIGR01733">
    <property type="entry name" value="AA-adenyl-dom"/>
    <property type="match status" value="2"/>
</dbReference>
<dbReference type="SMART" id="SM00824">
    <property type="entry name" value="PKS_TE"/>
    <property type="match status" value="1"/>
</dbReference>
<dbReference type="PROSITE" id="PS00012">
    <property type="entry name" value="PHOSPHOPANTETHEINE"/>
    <property type="match status" value="2"/>
</dbReference>
<dbReference type="SUPFAM" id="SSF52777">
    <property type="entry name" value="CoA-dependent acyltransferases"/>
    <property type="match status" value="4"/>
</dbReference>
<dbReference type="InterPro" id="IPR020845">
    <property type="entry name" value="AMP-binding_CS"/>
</dbReference>
<dbReference type="GO" id="GO:0043041">
    <property type="term" value="P:amino acid activation for nonribosomal peptide biosynthetic process"/>
    <property type="evidence" value="ECO:0007669"/>
    <property type="project" value="TreeGrafter"/>
</dbReference>
<dbReference type="Gene3D" id="3.40.50.1820">
    <property type="entry name" value="alpha/beta hydrolase"/>
    <property type="match status" value="1"/>
</dbReference>
<dbReference type="Gene3D" id="3.40.50.12780">
    <property type="entry name" value="N-terminal domain of ligase-like"/>
    <property type="match status" value="2"/>
</dbReference>
<dbReference type="Gene3D" id="3.30.300.30">
    <property type="match status" value="2"/>
</dbReference>
<evidence type="ECO:0000259" key="4">
    <source>
        <dbReference type="PROSITE" id="PS50075"/>
    </source>
</evidence>
<reference evidence="5 6" key="1">
    <citation type="submission" date="2018-06" db="EMBL/GenBank/DDBJ databases">
        <authorList>
            <consortium name="Pathogen Informatics"/>
            <person name="Doyle S."/>
        </authorList>
    </citation>
    <scope>NUCLEOTIDE SEQUENCE [LARGE SCALE GENOMIC DNA]</scope>
    <source>
        <strain evidence="5 6">NCTC13184</strain>
    </source>
</reference>
<dbReference type="InterPro" id="IPR009081">
    <property type="entry name" value="PP-bd_ACP"/>
</dbReference>
<dbReference type="Gene3D" id="3.30.559.10">
    <property type="entry name" value="Chloramphenicol acetyltransferase-like domain"/>
    <property type="match status" value="2"/>
</dbReference>
<dbReference type="InterPro" id="IPR010071">
    <property type="entry name" value="AA_adenyl_dom"/>
</dbReference>
<dbReference type="InterPro" id="IPR045851">
    <property type="entry name" value="AMP-bd_C_sf"/>
</dbReference>
<dbReference type="InterPro" id="IPR020806">
    <property type="entry name" value="PKS_PP-bd"/>
</dbReference>
<dbReference type="SUPFAM" id="SSF56801">
    <property type="entry name" value="Acetyl-CoA synthetase-like"/>
    <property type="match status" value="2"/>
</dbReference>
<dbReference type="UniPathway" id="UPA00011"/>
<dbReference type="SUPFAM" id="SSF53474">
    <property type="entry name" value="alpha/beta-Hydrolases"/>
    <property type="match status" value="1"/>
</dbReference>
<evidence type="ECO:0000256" key="3">
    <source>
        <dbReference type="ARBA" id="ARBA00022553"/>
    </source>
</evidence>
<dbReference type="Gene3D" id="1.10.1200.10">
    <property type="entry name" value="ACP-like"/>
    <property type="match status" value="1"/>
</dbReference>
<dbReference type="InterPro" id="IPR000873">
    <property type="entry name" value="AMP-dep_synth/lig_dom"/>
</dbReference>
<dbReference type="PANTHER" id="PTHR45527">
    <property type="entry name" value="NONRIBOSOMAL PEPTIDE SYNTHETASE"/>
    <property type="match status" value="1"/>
</dbReference>
<dbReference type="SUPFAM" id="SSF47336">
    <property type="entry name" value="ACP-like"/>
    <property type="match status" value="2"/>
</dbReference>
<gene>
    <name evidence="5" type="primary">dhbF_10</name>
    <name evidence="5" type="ORF">NCTC13184_04869</name>
</gene>
<feature type="domain" description="Carrier" evidence="4">
    <location>
        <begin position="2015"/>
        <end position="2090"/>
    </location>
</feature>
<evidence type="ECO:0000256" key="1">
    <source>
        <dbReference type="ARBA" id="ARBA00001957"/>
    </source>
</evidence>
<dbReference type="GO" id="GO:0008610">
    <property type="term" value="P:lipid biosynthetic process"/>
    <property type="evidence" value="ECO:0007669"/>
    <property type="project" value="UniProtKB-ARBA"/>
</dbReference>
<dbReference type="PROSITE" id="PS50075">
    <property type="entry name" value="CARRIER"/>
    <property type="match status" value="2"/>
</dbReference>
<dbReference type="GO" id="GO:0044550">
    <property type="term" value="P:secondary metabolite biosynthetic process"/>
    <property type="evidence" value="ECO:0007669"/>
    <property type="project" value="TreeGrafter"/>
</dbReference>
<dbReference type="FunFam" id="1.10.1200.10:FF:000005">
    <property type="entry name" value="Nonribosomal peptide synthetase 1"/>
    <property type="match status" value="1"/>
</dbReference>
<dbReference type="GO" id="GO:0003824">
    <property type="term" value="F:catalytic activity"/>
    <property type="evidence" value="ECO:0007669"/>
    <property type="project" value="InterPro"/>
</dbReference>
<dbReference type="GO" id="GO:0005737">
    <property type="term" value="C:cytoplasm"/>
    <property type="evidence" value="ECO:0007669"/>
    <property type="project" value="TreeGrafter"/>
</dbReference>
<dbReference type="InterPro" id="IPR036736">
    <property type="entry name" value="ACP-like_sf"/>
</dbReference>
<dbReference type="Pfam" id="PF00975">
    <property type="entry name" value="Thioesterase"/>
    <property type="match status" value="1"/>
</dbReference>
<dbReference type="Pfam" id="PF13193">
    <property type="entry name" value="AMP-binding_C"/>
    <property type="match status" value="2"/>
</dbReference>
<dbReference type="InterPro" id="IPR023213">
    <property type="entry name" value="CAT-like_dom_sf"/>
</dbReference>
<name>A0A378X0Z2_9NOCA</name>
<dbReference type="PROSITE" id="PS00455">
    <property type="entry name" value="AMP_BINDING"/>
    <property type="match status" value="2"/>
</dbReference>
<dbReference type="Pfam" id="PF00501">
    <property type="entry name" value="AMP-binding"/>
    <property type="match status" value="2"/>
</dbReference>
<dbReference type="Gene3D" id="3.30.559.30">
    <property type="entry name" value="Nonribosomal peptide synthetase, condensation domain"/>
    <property type="match status" value="2"/>
</dbReference>
<dbReference type="Proteomes" id="UP000255082">
    <property type="component" value="Unassembled WGS sequence"/>
</dbReference>
<organism evidence="5 6">
    <name type="scientific">Nocardia africana</name>
    <dbReference type="NCBI Taxonomy" id="134964"/>
    <lineage>
        <taxon>Bacteria</taxon>
        <taxon>Bacillati</taxon>
        <taxon>Actinomycetota</taxon>
        <taxon>Actinomycetes</taxon>
        <taxon>Mycobacteriales</taxon>
        <taxon>Nocardiaceae</taxon>
        <taxon>Nocardia</taxon>
    </lineage>
</organism>
<dbReference type="Pfam" id="PF00550">
    <property type="entry name" value="PP-binding"/>
    <property type="match status" value="2"/>
</dbReference>
<dbReference type="InterPro" id="IPR001242">
    <property type="entry name" value="Condensation_dom"/>
</dbReference>
<dbReference type="EMBL" id="UGRU01000001">
    <property type="protein sequence ID" value="SUA46344.1"/>
    <property type="molecule type" value="Genomic_DNA"/>
</dbReference>
<keyword evidence="2" id="KW-0596">Phosphopantetheine</keyword>
<dbReference type="RefSeq" id="WP_062967969.1">
    <property type="nucleotide sequence ID" value="NZ_JAJFOE010000001.1"/>
</dbReference>
<dbReference type="OrthoDB" id="2472181at2"/>
<keyword evidence="3" id="KW-0597">Phosphoprotein</keyword>
<dbReference type="GO" id="GO:0031177">
    <property type="term" value="F:phosphopantetheine binding"/>
    <property type="evidence" value="ECO:0007669"/>
    <property type="project" value="InterPro"/>
</dbReference>
<evidence type="ECO:0000256" key="2">
    <source>
        <dbReference type="ARBA" id="ARBA00022450"/>
    </source>
</evidence>
<dbReference type="InterPro" id="IPR025110">
    <property type="entry name" value="AMP-bd_C"/>
</dbReference>
<comment type="cofactor">
    <cofactor evidence="1">
        <name>pantetheine 4'-phosphate</name>
        <dbReference type="ChEBI" id="CHEBI:47942"/>
    </cofactor>
</comment>
<dbReference type="InterPro" id="IPR029058">
    <property type="entry name" value="AB_hydrolase_fold"/>
</dbReference>
<dbReference type="InterPro" id="IPR006162">
    <property type="entry name" value="Ppantetheine_attach_site"/>
</dbReference>
<dbReference type="InterPro" id="IPR001031">
    <property type="entry name" value="Thioesterase"/>
</dbReference>
<feature type="domain" description="Carrier" evidence="4">
    <location>
        <begin position="969"/>
        <end position="1044"/>
    </location>
</feature>
<accession>A0A378X0Z2</accession>
<proteinExistence type="predicted"/>
<dbReference type="Pfam" id="PF00668">
    <property type="entry name" value="Condensation"/>
    <property type="match status" value="2"/>
</dbReference>
<protein>
    <submittedName>
        <fullName evidence="5">Dimodular nonribosomal peptide synthase</fullName>
    </submittedName>
</protein>
<evidence type="ECO:0000313" key="5">
    <source>
        <dbReference type="EMBL" id="SUA46344.1"/>
    </source>
</evidence>